<proteinExistence type="predicted"/>
<evidence type="ECO:0008006" key="2">
    <source>
        <dbReference type="Google" id="ProtNLM"/>
    </source>
</evidence>
<gene>
    <name evidence="1" type="ORF">L917_12893</name>
</gene>
<dbReference type="AlphaFoldDB" id="W2KSD1"/>
<name>W2KSD1_PHYNI</name>
<dbReference type="OrthoDB" id="125279at2759"/>
<accession>W2KSD1</accession>
<protein>
    <recommendedName>
        <fullName evidence="2">Reverse transcriptase domain-containing protein</fullName>
    </recommendedName>
</protein>
<dbReference type="EMBL" id="KI680940">
    <property type="protein sequence ID" value="ETL88007.1"/>
    <property type="molecule type" value="Genomic_DNA"/>
</dbReference>
<organism evidence="1">
    <name type="scientific">Phytophthora nicotianae</name>
    <name type="common">Potato buckeye rot agent</name>
    <name type="synonym">Phytophthora parasitica</name>
    <dbReference type="NCBI Taxonomy" id="4792"/>
    <lineage>
        <taxon>Eukaryota</taxon>
        <taxon>Sar</taxon>
        <taxon>Stramenopiles</taxon>
        <taxon>Oomycota</taxon>
        <taxon>Peronosporomycetes</taxon>
        <taxon>Peronosporales</taxon>
        <taxon>Peronosporaceae</taxon>
        <taxon>Phytophthora</taxon>
    </lineage>
</organism>
<reference evidence="1" key="1">
    <citation type="submission" date="2013-11" db="EMBL/GenBank/DDBJ databases">
        <title>The Genome Sequence of Phytophthora parasitica CHvinca01.</title>
        <authorList>
            <consortium name="The Broad Institute Genomics Platform"/>
            <person name="Russ C."/>
            <person name="Tyler B."/>
            <person name="Panabieres F."/>
            <person name="Shan W."/>
            <person name="Tripathy S."/>
            <person name="Grunwald N."/>
            <person name="Machado M."/>
            <person name="Johnson C.S."/>
            <person name="Arredondo F."/>
            <person name="Hong C."/>
            <person name="Coffey M."/>
            <person name="Young S.K."/>
            <person name="Zeng Q."/>
            <person name="Gargeya S."/>
            <person name="Fitzgerald M."/>
            <person name="Abouelleil A."/>
            <person name="Alvarado L."/>
            <person name="Chapman S.B."/>
            <person name="Gainer-Dewar J."/>
            <person name="Goldberg J."/>
            <person name="Griggs A."/>
            <person name="Gujja S."/>
            <person name="Hansen M."/>
            <person name="Howarth C."/>
            <person name="Imamovic A."/>
            <person name="Ireland A."/>
            <person name="Larimer J."/>
            <person name="McCowan C."/>
            <person name="Murphy C."/>
            <person name="Pearson M."/>
            <person name="Poon T.W."/>
            <person name="Priest M."/>
            <person name="Roberts A."/>
            <person name="Saif S."/>
            <person name="Shea T."/>
            <person name="Sykes S."/>
            <person name="Wortman J."/>
            <person name="Nusbaum C."/>
            <person name="Birren B."/>
        </authorList>
    </citation>
    <scope>NUCLEOTIDE SEQUENCE [LARGE SCALE GENOMIC DNA]</scope>
    <source>
        <strain evidence="1">CHvinca01</strain>
    </source>
</reference>
<evidence type="ECO:0000313" key="1">
    <source>
        <dbReference type="EMBL" id="ETL88007.1"/>
    </source>
</evidence>
<dbReference type="VEuPathDB" id="FungiDB:PPTG_07106"/>
<dbReference type="Proteomes" id="UP000054423">
    <property type="component" value="Unassembled WGS sequence"/>
</dbReference>
<sequence length="304" mass="34395">MQLREFVRLIRGETSEDPRPNKGLEVPSHAEGWISYKYRHLLEDIVMHGVRPRWNSQFRQQCTPPRYHASATSCLNVLVEQIRKGLDSDKYLVLDIDLLAELEGIICSPFGAVEKSSPDTSHQARAIHGLSYPELASVNDNTAADDSVIVTFDGPQALARRILEVEVEFPDDAMMMSGDVSGAFKHIPVHADHVGRFFLGAVPELGILVIDLSCLFGWRLSPQHYWTAGAVITHLMRHRHQRGLSSLRKRQHLSIRRRGAMTITLLNQTLELGLEKPISLYVGQSSAYWVQKRFMRRSLRHGSS</sequence>